<protein>
    <submittedName>
        <fullName evidence="1">Uncharacterized protein</fullName>
    </submittedName>
</protein>
<reference evidence="1" key="1">
    <citation type="submission" date="2014-11" db="EMBL/GenBank/DDBJ databases">
        <authorList>
            <person name="Amaro Gonzalez C."/>
        </authorList>
    </citation>
    <scope>NUCLEOTIDE SEQUENCE</scope>
</reference>
<organism evidence="1">
    <name type="scientific">Anguilla anguilla</name>
    <name type="common">European freshwater eel</name>
    <name type="synonym">Muraena anguilla</name>
    <dbReference type="NCBI Taxonomy" id="7936"/>
    <lineage>
        <taxon>Eukaryota</taxon>
        <taxon>Metazoa</taxon>
        <taxon>Chordata</taxon>
        <taxon>Craniata</taxon>
        <taxon>Vertebrata</taxon>
        <taxon>Euteleostomi</taxon>
        <taxon>Actinopterygii</taxon>
        <taxon>Neopterygii</taxon>
        <taxon>Teleostei</taxon>
        <taxon>Anguilliformes</taxon>
        <taxon>Anguillidae</taxon>
        <taxon>Anguilla</taxon>
    </lineage>
</organism>
<accession>A0A0E9UUY2</accession>
<dbReference type="EMBL" id="GBXM01039011">
    <property type="protein sequence ID" value="JAH69566.1"/>
    <property type="molecule type" value="Transcribed_RNA"/>
</dbReference>
<reference evidence="1" key="2">
    <citation type="journal article" date="2015" name="Fish Shellfish Immunol.">
        <title>Early steps in the European eel (Anguilla anguilla)-Vibrio vulnificus interaction in the gills: Role of the RtxA13 toxin.</title>
        <authorList>
            <person name="Callol A."/>
            <person name="Pajuelo D."/>
            <person name="Ebbesson L."/>
            <person name="Teles M."/>
            <person name="MacKenzie S."/>
            <person name="Amaro C."/>
        </authorList>
    </citation>
    <scope>NUCLEOTIDE SEQUENCE</scope>
</reference>
<sequence length="24" mass="2581">MVQLLIQMLDPDFVCSVSTAVSLA</sequence>
<proteinExistence type="predicted"/>
<evidence type="ECO:0000313" key="1">
    <source>
        <dbReference type="EMBL" id="JAH69566.1"/>
    </source>
</evidence>
<name>A0A0E9UUY2_ANGAN</name>
<dbReference type="AlphaFoldDB" id="A0A0E9UUY2"/>